<proteinExistence type="inferred from homology"/>
<keyword evidence="3" id="KW-0808">Transferase</keyword>
<gene>
    <name evidence="5" type="ORF">CBF37_04390</name>
</gene>
<accession>A0A429ZZU3</accession>
<dbReference type="EMBL" id="NGJS01000004">
    <property type="protein sequence ID" value="RST99572.1"/>
    <property type="molecule type" value="Genomic_DNA"/>
</dbReference>
<keyword evidence="6" id="KW-1185">Reference proteome</keyword>
<dbReference type="Gene3D" id="3.90.550.10">
    <property type="entry name" value="Spore Coat Polysaccharide Biosynthesis Protein SpsA, Chain A"/>
    <property type="match status" value="1"/>
</dbReference>
<feature type="domain" description="Glycosyltransferase 2-like" evidence="4">
    <location>
        <begin position="3"/>
        <end position="166"/>
    </location>
</feature>
<comment type="caution">
    <text evidence="5">The sequence shown here is derived from an EMBL/GenBank/DDBJ whole genome shotgun (WGS) entry which is preliminary data.</text>
</comment>
<organism evidence="5 6">
    <name type="scientific">Vagococcus vulneris</name>
    <dbReference type="NCBI Taxonomy" id="1977869"/>
    <lineage>
        <taxon>Bacteria</taxon>
        <taxon>Bacillati</taxon>
        <taxon>Bacillota</taxon>
        <taxon>Bacilli</taxon>
        <taxon>Lactobacillales</taxon>
        <taxon>Enterococcaceae</taxon>
        <taxon>Vagococcus</taxon>
    </lineage>
</organism>
<dbReference type="OrthoDB" id="9815829at2"/>
<evidence type="ECO:0000256" key="1">
    <source>
        <dbReference type="ARBA" id="ARBA00006739"/>
    </source>
</evidence>
<protein>
    <recommendedName>
        <fullName evidence="4">Glycosyltransferase 2-like domain-containing protein</fullName>
    </recommendedName>
</protein>
<dbReference type="RefSeq" id="WP_125983510.1">
    <property type="nucleotide sequence ID" value="NZ_NGJS01000004.1"/>
</dbReference>
<dbReference type="GO" id="GO:0016757">
    <property type="term" value="F:glycosyltransferase activity"/>
    <property type="evidence" value="ECO:0007669"/>
    <property type="project" value="UniProtKB-KW"/>
</dbReference>
<name>A0A429ZZU3_9ENTE</name>
<keyword evidence="2" id="KW-0328">Glycosyltransferase</keyword>
<dbReference type="SUPFAM" id="SSF53448">
    <property type="entry name" value="Nucleotide-diphospho-sugar transferases"/>
    <property type="match status" value="1"/>
</dbReference>
<dbReference type="Pfam" id="PF00535">
    <property type="entry name" value="Glycos_transf_2"/>
    <property type="match status" value="1"/>
</dbReference>
<evidence type="ECO:0000259" key="4">
    <source>
        <dbReference type="Pfam" id="PF00535"/>
    </source>
</evidence>
<reference evidence="5 6" key="1">
    <citation type="submission" date="2017-05" db="EMBL/GenBank/DDBJ databases">
        <title>Vagococcus spp. assemblies.</title>
        <authorList>
            <person name="Gulvik C.A."/>
        </authorList>
    </citation>
    <scope>NUCLEOTIDE SEQUENCE [LARGE SCALE GENOMIC DNA]</scope>
    <source>
        <strain evidence="5 6">SS1995</strain>
    </source>
</reference>
<sequence>MISVIIPIYNEDEDSLRDSISSILNQSIKELELILILDNPDFKLGKQVMLEFSELDKRVKLIFNDENLGVALSLNRGIEIAKYKYIARLDADDISVSDRLEKQISYLEKHQHISMLSANCILIDDEGLEIGKKSTIPTNPKVIKKLLPVGSTIIHSSVVYRTKVVKSLNGYRKLLSCQDYDLWLRMVDENYEIASLNEYLVKYRIRSNSITGSQSLRLLYTERYVRKLHKERLNNKTDSYSFKNYMEYLDRHDFFDKNKQAKYTNASNLLNNGIEHIKNKRFMMGAKNVLRSHFKDFRIVIREFNIIRYLIYKLYLSIRYRSE</sequence>
<evidence type="ECO:0000256" key="2">
    <source>
        <dbReference type="ARBA" id="ARBA00022676"/>
    </source>
</evidence>
<dbReference type="AlphaFoldDB" id="A0A429ZZU3"/>
<dbReference type="InterPro" id="IPR050834">
    <property type="entry name" value="Glycosyltransf_2"/>
</dbReference>
<dbReference type="Proteomes" id="UP000287857">
    <property type="component" value="Unassembled WGS sequence"/>
</dbReference>
<evidence type="ECO:0000313" key="6">
    <source>
        <dbReference type="Proteomes" id="UP000287857"/>
    </source>
</evidence>
<comment type="similarity">
    <text evidence="1">Belongs to the glycosyltransferase 2 family.</text>
</comment>
<dbReference type="InterPro" id="IPR029044">
    <property type="entry name" value="Nucleotide-diphossugar_trans"/>
</dbReference>
<dbReference type="PANTHER" id="PTHR43685">
    <property type="entry name" value="GLYCOSYLTRANSFERASE"/>
    <property type="match status" value="1"/>
</dbReference>
<dbReference type="PANTHER" id="PTHR43685:SF5">
    <property type="entry name" value="GLYCOSYLTRANSFERASE EPSE-RELATED"/>
    <property type="match status" value="1"/>
</dbReference>
<evidence type="ECO:0000256" key="3">
    <source>
        <dbReference type="ARBA" id="ARBA00022679"/>
    </source>
</evidence>
<dbReference type="InterPro" id="IPR001173">
    <property type="entry name" value="Glyco_trans_2-like"/>
</dbReference>
<evidence type="ECO:0000313" key="5">
    <source>
        <dbReference type="EMBL" id="RST99572.1"/>
    </source>
</evidence>